<sequence length="289" mass="32532">MKSITLLFTFLTTTLASAQISYTGFIDKYPIELVTDVYSDGVGSAVYMYSNFDTPIALDAKLSGKTLTLIEKDKNGKQSAKFILQNYNAKSNQLSGTWKDNLGKELKIILNRVFDLQDDKKIDWSGKEILQSVSFKDKYFKVVLSKSKDDFEAKVTAVKIIEKKTDKLIQKFNVECQLLGTNNISIDDYNFDGILDFSVYEGGTAGPDSTSLYFLYNPQTGKYFESSFSGSSLEFDSKTRRIYEHSQCCAGASQMDAEYKVANNKMILVKKTCLEYDQKKGGLKKVKCD</sequence>
<evidence type="ECO:0000256" key="1">
    <source>
        <dbReference type="SAM" id="SignalP"/>
    </source>
</evidence>
<organism evidence="2 3">
    <name type="scientific">Flavobacterium endoglycinae</name>
    <dbReference type="NCBI Taxonomy" id="2816357"/>
    <lineage>
        <taxon>Bacteria</taxon>
        <taxon>Pseudomonadati</taxon>
        <taxon>Bacteroidota</taxon>
        <taxon>Flavobacteriia</taxon>
        <taxon>Flavobacteriales</taxon>
        <taxon>Flavobacteriaceae</taxon>
        <taxon>Flavobacterium</taxon>
    </lineage>
</organism>
<evidence type="ECO:0000313" key="3">
    <source>
        <dbReference type="Proteomes" id="UP000663440"/>
    </source>
</evidence>
<feature type="chain" id="PRO_5045108535" evidence="1">
    <location>
        <begin position="19"/>
        <end position="289"/>
    </location>
</feature>
<keyword evidence="1" id="KW-0732">Signal</keyword>
<dbReference type="Proteomes" id="UP000663440">
    <property type="component" value="Chromosome"/>
</dbReference>
<feature type="signal peptide" evidence="1">
    <location>
        <begin position="1"/>
        <end position="18"/>
    </location>
</feature>
<evidence type="ECO:0000313" key="2">
    <source>
        <dbReference type="EMBL" id="QSW89423.1"/>
    </source>
</evidence>
<dbReference type="EMBL" id="CP071448">
    <property type="protein sequence ID" value="QSW89423.1"/>
    <property type="molecule type" value="Genomic_DNA"/>
</dbReference>
<accession>A0ABX7QG20</accession>
<keyword evidence="3" id="KW-1185">Reference proteome</keyword>
<reference evidence="2 3" key="1">
    <citation type="submission" date="2021-03" db="EMBL/GenBank/DDBJ databases">
        <title>Flavobacterium kribbensis sp. nov, an endophytic bacteria, isolated from soybean.</title>
        <authorList>
            <person name="Lee J."/>
            <person name="Seo J."/>
        </authorList>
    </citation>
    <scope>NUCLEOTIDE SEQUENCE [LARGE SCALE GENOMIC DNA]</scope>
    <source>
        <strain evidence="2 3">BB8</strain>
    </source>
</reference>
<protein>
    <submittedName>
        <fullName evidence="2">Uncharacterized protein</fullName>
    </submittedName>
</protein>
<name>A0ABX7QG20_9FLAO</name>
<dbReference type="InterPro" id="IPR058087">
    <property type="entry name" value="XAC2610_dom"/>
</dbReference>
<gene>
    <name evidence="2" type="ORF">J0383_01100</name>
</gene>
<dbReference type="RefSeq" id="WP_207296615.1">
    <property type="nucleotide sequence ID" value="NZ_CP071448.1"/>
</dbReference>
<dbReference type="NCBIfam" id="NF047539">
    <property type="entry name" value="XAC2610_fam"/>
    <property type="match status" value="1"/>
</dbReference>
<proteinExistence type="predicted"/>